<proteinExistence type="inferred from homology"/>
<dbReference type="KEGG" id="mtar:DF168_01694"/>
<dbReference type="AlphaFoldDB" id="A0A2Z4AMR3"/>
<keyword evidence="2 5" id="KW-0328">Glycosyltransferase</keyword>
<dbReference type="EMBL" id="CP029803">
    <property type="protein sequence ID" value="AWT60480.1"/>
    <property type="molecule type" value="Genomic_DNA"/>
</dbReference>
<dbReference type="SUPFAM" id="SSF53448">
    <property type="entry name" value="Nucleotide-diphospho-sugar transferases"/>
    <property type="match status" value="1"/>
</dbReference>
<dbReference type="GO" id="GO:0016757">
    <property type="term" value="F:glycosyltransferase activity"/>
    <property type="evidence" value="ECO:0007669"/>
    <property type="project" value="UniProtKB-KW"/>
</dbReference>
<dbReference type="InterPro" id="IPR001173">
    <property type="entry name" value="Glyco_trans_2-like"/>
</dbReference>
<evidence type="ECO:0000313" key="5">
    <source>
        <dbReference type="EMBL" id="AWT60480.1"/>
    </source>
</evidence>
<dbReference type="PANTHER" id="PTHR43179:SF12">
    <property type="entry name" value="GALACTOFURANOSYLTRANSFERASE GLFT2"/>
    <property type="match status" value="1"/>
</dbReference>
<evidence type="ECO:0000256" key="2">
    <source>
        <dbReference type="ARBA" id="ARBA00022676"/>
    </source>
</evidence>
<sequence>MNPRQLHIAAVVVTYNRKNLLRECLNALCCQTRSLERIIVVDNASTDGTGEMAPSEFPFARHVLLPENIGGAGGFHEGMKLANDLGYDWVWLMDDDAKPDSDALNALLQPDLLQDPSIYALTSTVLNPDRSISLIDRRLLRPPMQTPKPIAQNFYTKNKEFELDLATFVGVLVSRRAIVKVGLPLKEFFIYSDDFEYSLRIRANGGRILNIPTSRIVHNSGQKHDKSLFTAPLSWRSYYLRRNLIFTYKKYGFFGLMSYIRLILKTARTQIGILLWRKQKLGSTKLLWSAIIHGLTGRLGKSVTPP</sequence>
<name>A0A2Z4AMR3_9BACT</name>
<dbReference type="Proteomes" id="UP000247465">
    <property type="component" value="Chromosome"/>
</dbReference>
<keyword evidence="3 5" id="KW-0808">Transferase</keyword>
<evidence type="ECO:0000313" key="6">
    <source>
        <dbReference type="Proteomes" id="UP000247465"/>
    </source>
</evidence>
<dbReference type="Gene3D" id="3.90.550.10">
    <property type="entry name" value="Spore Coat Polysaccharide Biosynthesis Protein SpsA, Chain A"/>
    <property type="match status" value="1"/>
</dbReference>
<dbReference type="EC" id="2.4.1.287" evidence="5"/>
<reference evidence="5 6" key="1">
    <citation type="submission" date="2018-06" db="EMBL/GenBank/DDBJ databases">
        <title>Draft Genome Sequence of a Novel Marine Bacterium Related to the Verrucomicrobia.</title>
        <authorList>
            <person name="Vosseberg J."/>
            <person name="Martijn J."/>
            <person name="Ettema T.J.G."/>
        </authorList>
    </citation>
    <scope>NUCLEOTIDE SEQUENCE [LARGE SCALE GENOMIC DNA]</scope>
    <source>
        <strain evidence="5">TARA_B100001123</strain>
    </source>
</reference>
<evidence type="ECO:0000256" key="1">
    <source>
        <dbReference type="ARBA" id="ARBA00006739"/>
    </source>
</evidence>
<comment type="similarity">
    <text evidence="1">Belongs to the glycosyltransferase 2 family.</text>
</comment>
<organism evidence="5 6">
    <name type="scientific">Candidatus Moanibacter tarae</name>
    <dbReference type="NCBI Taxonomy" id="2200854"/>
    <lineage>
        <taxon>Bacteria</taxon>
        <taxon>Pseudomonadati</taxon>
        <taxon>Verrucomicrobiota</taxon>
        <taxon>Opitutia</taxon>
        <taxon>Puniceicoccales</taxon>
        <taxon>Puniceicoccales incertae sedis</taxon>
        <taxon>Candidatus Moanibacter</taxon>
    </lineage>
</organism>
<accession>A0A2Z4AMR3</accession>
<dbReference type="CDD" id="cd04185">
    <property type="entry name" value="GT_2_like_b"/>
    <property type="match status" value="1"/>
</dbReference>
<evidence type="ECO:0000259" key="4">
    <source>
        <dbReference type="Pfam" id="PF00535"/>
    </source>
</evidence>
<dbReference type="PANTHER" id="PTHR43179">
    <property type="entry name" value="RHAMNOSYLTRANSFERASE WBBL"/>
    <property type="match status" value="1"/>
</dbReference>
<feature type="domain" description="Glycosyltransferase 2-like" evidence="4">
    <location>
        <begin position="11"/>
        <end position="110"/>
    </location>
</feature>
<evidence type="ECO:0000256" key="3">
    <source>
        <dbReference type="ARBA" id="ARBA00022679"/>
    </source>
</evidence>
<dbReference type="Pfam" id="PF00535">
    <property type="entry name" value="Glycos_transf_2"/>
    <property type="match status" value="1"/>
</dbReference>
<gene>
    <name evidence="5" type="primary">glfT1</name>
    <name evidence="5" type="ORF">DF168_01694</name>
</gene>
<dbReference type="InterPro" id="IPR029044">
    <property type="entry name" value="Nucleotide-diphossugar_trans"/>
</dbReference>
<protein>
    <submittedName>
        <fullName evidence="5">Galactofuranosyltransferase GlfT1</fullName>
        <ecNumber evidence="5">2.4.1.287</ecNumber>
    </submittedName>
</protein>